<evidence type="ECO:0000256" key="1">
    <source>
        <dbReference type="ARBA" id="ARBA00001946"/>
    </source>
</evidence>
<dbReference type="InterPro" id="IPR042530">
    <property type="entry name" value="EME1/EME2_C"/>
</dbReference>
<comment type="subcellular location">
    <subcellularLocation>
        <location evidence="2">Nucleus</location>
    </subcellularLocation>
</comment>
<dbReference type="GO" id="GO:0016787">
    <property type="term" value="F:hydrolase activity"/>
    <property type="evidence" value="ECO:0007669"/>
    <property type="project" value="UniProtKB-KW"/>
</dbReference>
<dbReference type="EMBL" id="HACM01002624">
    <property type="protein sequence ID" value="CRZ03066.1"/>
    <property type="molecule type" value="Transcribed_RNA"/>
</dbReference>
<dbReference type="Pfam" id="PF21292">
    <property type="entry name" value="EME1-MUS81_C"/>
    <property type="match status" value="1"/>
</dbReference>
<dbReference type="GO" id="GO:0004519">
    <property type="term" value="F:endonuclease activity"/>
    <property type="evidence" value="ECO:0007669"/>
    <property type="project" value="UniProtKB-KW"/>
</dbReference>
<sequence>MNWRNGWVCQQCTFFNDKPLVAKCEICEVEPELFPSSPRSCQVGCSSSCNSSTEIPRPASASFDDAALPEVIEIDSDGPSSQITALVDDTPSAVERFYLVRSKSDIEVVYIGSSDDDAVGSYPQYAGPSDAKQPYFRPPVELPSVFVGPSSDRTVNTNRIGDASQAKKVVDTQEQKETLNTYQNFEADNTNFSLNRSEPVIDCTIKRRRKRTADKIDDVVDKKKQREKVALNKSRKLGKYFWSEILVSMPRSIWETYQSPIQNSIETIKGEIDAFVISDADSELIRWSRKTVKDDLDVLNFDKDSCRLLLRDSSLYELVPLPFSILLYKASAFLEEYDNGRLMNKIAMELARAKSRTAVVVQNLHGAVRLNCNRRMQQSLRQDSGPARTSSSSTGINNCKQIEDFAADILVRTQGRCGFLHFPNASEIGMFLVQATRHLGEEPYKPDPTTSLGIRSTTVSKSSVAGGIYSPSMKEWFNMLLRVPGISDKRAECIISKYPCAAALIQAYQQCDVDDTRRELVSELLVDGRRLGNALSLALFEHFWEE</sequence>
<dbReference type="GO" id="GO:0005634">
    <property type="term" value="C:nucleus"/>
    <property type="evidence" value="ECO:0007669"/>
    <property type="project" value="UniProtKB-SubCell"/>
</dbReference>
<dbReference type="Gene3D" id="1.10.150.670">
    <property type="entry name" value="Crossover junction endonuclease EME1, DNA-binding domain"/>
    <property type="match status" value="1"/>
</dbReference>
<proteinExistence type="predicted"/>
<evidence type="ECO:0000313" key="13">
    <source>
        <dbReference type="EMBL" id="CRZ03066.1"/>
    </source>
</evidence>
<dbReference type="GO" id="GO:0051321">
    <property type="term" value="P:meiotic cell cycle"/>
    <property type="evidence" value="ECO:0007669"/>
    <property type="project" value="UniProtKB-KW"/>
</dbReference>
<organism evidence="13">
    <name type="scientific">Spongospora subterranea</name>
    <dbReference type="NCBI Taxonomy" id="70186"/>
    <lineage>
        <taxon>Eukaryota</taxon>
        <taxon>Sar</taxon>
        <taxon>Rhizaria</taxon>
        <taxon>Endomyxa</taxon>
        <taxon>Phytomyxea</taxon>
        <taxon>Plasmodiophorida</taxon>
        <taxon>Plasmodiophoridae</taxon>
        <taxon>Spongospora</taxon>
    </lineage>
</organism>
<evidence type="ECO:0000256" key="8">
    <source>
        <dbReference type="ARBA" id="ARBA00022842"/>
    </source>
</evidence>
<dbReference type="GO" id="GO:0048476">
    <property type="term" value="C:Holliday junction resolvase complex"/>
    <property type="evidence" value="ECO:0007669"/>
    <property type="project" value="InterPro"/>
</dbReference>
<keyword evidence="3" id="KW-0540">Nuclease</keyword>
<keyword evidence="7" id="KW-0378">Hydrolase</keyword>
<evidence type="ECO:0000256" key="3">
    <source>
        <dbReference type="ARBA" id="ARBA00022722"/>
    </source>
</evidence>
<dbReference type="InterPro" id="IPR033310">
    <property type="entry name" value="Mms4/EME1/EME2"/>
</dbReference>
<keyword evidence="8" id="KW-0460">Magnesium</keyword>
<keyword evidence="9" id="KW-0233">DNA recombination</keyword>
<dbReference type="PANTHER" id="PTHR21077:SF5">
    <property type="entry name" value="CROSSOVER JUNCTION ENDONUCLEASE MMS4"/>
    <property type="match status" value="1"/>
</dbReference>
<evidence type="ECO:0000256" key="9">
    <source>
        <dbReference type="ARBA" id="ARBA00023172"/>
    </source>
</evidence>
<keyword evidence="12" id="KW-0469">Meiosis</keyword>
<evidence type="ECO:0000256" key="7">
    <source>
        <dbReference type="ARBA" id="ARBA00022801"/>
    </source>
</evidence>
<evidence type="ECO:0000256" key="10">
    <source>
        <dbReference type="ARBA" id="ARBA00023204"/>
    </source>
</evidence>
<name>A0A0H5QNV1_9EUKA</name>
<evidence type="ECO:0000256" key="5">
    <source>
        <dbReference type="ARBA" id="ARBA00022759"/>
    </source>
</evidence>
<evidence type="ECO:0000256" key="6">
    <source>
        <dbReference type="ARBA" id="ARBA00022763"/>
    </source>
</evidence>
<dbReference type="GO" id="GO:0006281">
    <property type="term" value="P:DNA repair"/>
    <property type="evidence" value="ECO:0007669"/>
    <property type="project" value="UniProtKB-KW"/>
</dbReference>
<dbReference type="AlphaFoldDB" id="A0A0H5QNV1"/>
<keyword evidence="4" id="KW-0479">Metal-binding</keyword>
<evidence type="ECO:0000256" key="4">
    <source>
        <dbReference type="ARBA" id="ARBA00022723"/>
    </source>
</evidence>
<reference evidence="13" key="1">
    <citation type="submission" date="2015-04" db="EMBL/GenBank/DDBJ databases">
        <title>The genome sequence of the plant pathogenic Rhizarian Plasmodiophora brassicae reveals insights in its biotrophic life cycle and the origin of chitin synthesis.</title>
        <authorList>
            <person name="Schwelm A."/>
            <person name="Fogelqvist J."/>
            <person name="Knaust A."/>
            <person name="Julke S."/>
            <person name="Lilja T."/>
            <person name="Dhandapani V."/>
            <person name="Bonilla-Rosso G."/>
            <person name="Karlsson M."/>
            <person name="Shevchenko A."/>
            <person name="Choi S.R."/>
            <person name="Kim H.G."/>
            <person name="Park J.Y."/>
            <person name="Lim Y.P."/>
            <person name="Ludwig-Muller J."/>
            <person name="Dixelius C."/>
        </authorList>
    </citation>
    <scope>NUCLEOTIDE SEQUENCE</scope>
    <source>
        <tissue evidence="13">Potato root galls</tissue>
    </source>
</reference>
<comment type="cofactor">
    <cofactor evidence="1">
        <name>Mg(2+)</name>
        <dbReference type="ChEBI" id="CHEBI:18420"/>
    </cofactor>
</comment>
<accession>A0A0H5QNV1</accession>
<protein>
    <submittedName>
        <fullName evidence="13">Uncharacterized protein</fullName>
    </submittedName>
</protein>
<evidence type="ECO:0000256" key="11">
    <source>
        <dbReference type="ARBA" id="ARBA00023242"/>
    </source>
</evidence>
<dbReference type="GO" id="GO:0006310">
    <property type="term" value="P:DNA recombination"/>
    <property type="evidence" value="ECO:0007669"/>
    <property type="project" value="UniProtKB-KW"/>
</dbReference>
<dbReference type="GO" id="GO:0046872">
    <property type="term" value="F:metal ion binding"/>
    <property type="evidence" value="ECO:0007669"/>
    <property type="project" value="UniProtKB-KW"/>
</dbReference>
<dbReference type="PANTHER" id="PTHR21077">
    <property type="entry name" value="EME1 PROTEIN"/>
    <property type="match status" value="1"/>
</dbReference>
<keyword evidence="11" id="KW-0539">Nucleus</keyword>
<keyword evidence="5" id="KW-0255">Endonuclease</keyword>
<evidence type="ECO:0000256" key="2">
    <source>
        <dbReference type="ARBA" id="ARBA00004123"/>
    </source>
</evidence>
<keyword evidence="6" id="KW-0227">DNA damage</keyword>
<keyword evidence="10" id="KW-0234">DNA repair</keyword>
<evidence type="ECO:0000256" key="12">
    <source>
        <dbReference type="ARBA" id="ARBA00023254"/>
    </source>
</evidence>